<name>B1MA94_METRJ</name>
<protein>
    <submittedName>
        <fullName evidence="1">Uncharacterized protein</fullName>
    </submittedName>
</protein>
<dbReference type="EMBL" id="CP001008">
    <property type="protein sequence ID" value="ACB28419.1"/>
    <property type="molecule type" value="Genomic_DNA"/>
</dbReference>
<evidence type="ECO:0000313" key="1">
    <source>
        <dbReference type="EMBL" id="ACB28419.1"/>
    </source>
</evidence>
<dbReference type="GeneID" id="6136010"/>
<reference evidence="1 2" key="1">
    <citation type="submission" date="2008-03" db="EMBL/GenBank/DDBJ databases">
        <title>Complete sequence of plasmid7 of Methylobacterium radiotolerans JCM 2831.</title>
        <authorList>
            <consortium name="US DOE Joint Genome Institute"/>
            <person name="Copeland A."/>
            <person name="Lucas S."/>
            <person name="Lapidus A."/>
            <person name="Glavina del Rio T."/>
            <person name="Dalin E."/>
            <person name="Tice H."/>
            <person name="Bruce D."/>
            <person name="Goodwin L."/>
            <person name="Pitluck S."/>
            <person name="Kiss H."/>
            <person name="Brettin T."/>
            <person name="Detter J.C."/>
            <person name="Han C."/>
            <person name="Kuske C.R."/>
            <person name="Schmutz J."/>
            <person name="Larimer F."/>
            <person name="Land M."/>
            <person name="Hauser L."/>
            <person name="Kyrpides N."/>
            <person name="Mikhailova N."/>
            <person name="Marx C.J."/>
            <person name="Richardson P."/>
        </authorList>
    </citation>
    <scope>NUCLEOTIDE SEQUENCE [LARGE SCALE GENOMIC DNA]</scope>
    <source>
        <strain evidence="2">ATCC 27329 / DSM 1819 / JCM 2831 / NBRC 15690 / NCIMB 10815 / 0-1</strain>
        <plasmid evidence="2">Plasmid pMRAD07</plasmid>
    </source>
</reference>
<geneLocation type="plasmid" evidence="1 2">
    <name>pMRAD07</name>
</geneLocation>
<keyword evidence="1" id="KW-0614">Plasmid</keyword>
<dbReference type="RefSeq" id="WP_012317016.1">
    <property type="nucleotide sequence ID" value="NC_010504.1"/>
</dbReference>
<dbReference type="PATRIC" id="fig|426355.14.peg.19"/>
<gene>
    <name evidence="1" type="ordered locus">Mrad2831_6507</name>
</gene>
<dbReference type="HOGENOM" id="CLU_1473572_0_0_5"/>
<dbReference type="AlphaFoldDB" id="B1MA94"/>
<sequence>MSVTAWIALVALAFTGTQAWIALRKLRLDLFEKRFQAYEAINTAINDRRAEMGQRDSTRPLEPDIEVLRRIWVLQRQMRVLFPVDVSDCLTRIDAALIACDVAHMEWRSIARVAAYSDPKETGAKHTASMKADQDLRAAQDELARLTHRYIRQYGWVELAGVHARRWTESRMAQFVRWYNRVRR</sequence>
<organism evidence="1 2">
    <name type="scientific">Methylobacterium radiotolerans (strain ATCC 27329 / DSM 1819 / JCM 2831 / NBRC 15690 / NCIMB 10815 / 0-1)</name>
    <dbReference type="NCBI Taxonomy" id="426355"/>
    <lineage>
        <taxon>Bacteria</taxon>
        <taxon>Pseudomonadati</taxon>
        <taxon>Pseudomonadota</taxon>
        <taxon>Alphaproteobacteria</taxon>
        <taxon>Hyphomicrobiales</taxon>
        <taxon>Methylobacteriaceae</taxon>
        <taxon>Methylobacterium</taxon>
    </lineage>
</organism>
<dbReference type="KEGG" id="mrd:Mrad2831_6507"/>
<dbReference type="Proteomes" id="UP000006589">
    <property type="component" value="Plasmid pMRAD07"/>
</dbReference>
<dbReference type="OrthoDB" id="9799092at2"/>
<accession>B1MA94</accession>
<evidence type="ECO:0000313" key="2">
    <source>
        <dbReference type="Proteomes" id="UP000006589"/>
    </source>
</evidence>
<proteinExistence type="predicted"/>